<dbReference type="Pfam" id="PF00106">
    <property type="entry name" value="adh_short"/>
    <property type="match status" value="1"/>
</dbReference>
<dbReference type="PANTHER" id="PTHR43391:SF12">
    <property type="entry name" value="OXIDOREDUCTASE EPHD-RELATED"/>
    <property type="match status" value="1"/>
</dbReference>
<dbReference type="NCBIfam" id="NF004514">
    <property type="entry name" value="PRK05855.1"/>
    <property type="match status" value="1"/>
</dbReference>
<dbReference type="EMBL" id="JBHSON010000044">
    <property type="protein sequence ID" value="MFC5749705.1"/>
    <property type="molecule type" value="Genomic_DNA"/>
</dbReference>
<feature type="domain" description="Ketoreductase" evidence="3">
    <location>
        <begin position="329"/>
        <end position="514"/>
    </location>
</feature>
<dbReference type="InterPro" id="IPR000073">
    <property type="entry name" value="AB_hydrolase_1"/>
</dbReference>
<dbReference type="InterPro" id="IPR002347">
    <property type="entry name" value="SDR_fam"/>
</dbReference>
<dbReference type="CDD" id="cd05233">
    <property type="entry name" value="SDR_c"/>
    <property type="match status" value="1"/>
</dbReference>
<dbReference type="InterPro" id="IPR036291">
    <property type="entry name" value="NAD(P)-bd_dom_sf"/>
</dbReference>
<dbReference type="Gene3D" id="3.40.50.1820">
    <property type="entry name" value="alpha/beta hydrolase"/>
    <property type="match status" value="1"/>
</dbReference>
<dbReference type="SMART" id="SM00822">
    <property type="entry name" value="PKS_KR"/>
    <property type="match status" value="1"/>
</dbReference>
<organism evidence="4 5">
    <name type="scientific">Actinomadura rugatobispora</name>
    <dbReference type="NCBI Taxonomy" id="1994"/>
    <lineage>
        <taxon>Bacteria</taxon>
        <taxon>Bacillati</taxon>
        <taxon>Actinomycetota</taxon>
        <taxon>Actinomycetes</taxon>
        <taxon>Streptosporangiales</taxon>
        <taxon>Thermomonosporaceae</taxon>
        <taxon>Actinomadura</taxon>
    </lineage>
</organism>
<dbReference type="PRINTS" id="PR00081">
    <property type="entry name" value="GDHRDH"/>
</dbReference>
<dbReference type="InterPro" id="IPR029058">
    <property type="entry name" value="AB_hydrolase_fold"/>
</dbReference>
<dbReference type="Gene3D" id="3.40.50.720">
    <property type="entry name" value="NAD(P)-binding Rossmann-like Domain"/>
    <property type="match status" value="1"/>
</dbReference>
<dbReference type="InterPro" id="IPR020904">
    <property type="entry name" value="Sc_DH/Rdtase_CS"/>
</dbReference>
<dbReference type="Proteomes" id="UP001596074">
    <property type="component" value="Unassembled WGS sequence"/>
</dbReference>
<dbReference type="PANTHER" id="PTHR43391">
    <property type="entry name" value="RETINOL DEHYDROGENASE-RELATED"/>
    <property type="match status" value="1"/>
</dbReference>
<dbReference type="SUPFAM" id="SSF51735">
    <property type="entry name" value="NAD(P)-binding Rossmann-fold domains"/>
    <property type="match status" value="1"/>
</dbReference>
<evidence type="ECO:0000256" key="2">
    <source>
        <dbReference type="ARBA" id="ARBA00023002"/>
    </source>
</evidence>
<name>A0ABW1A970_9ACTN</name>
<dbReference type="SUPFAM" id="SSF53474">
    <property type="entry name" value="alpha/beta-Hydrolases"/>
    <property type="match status" value="1"/>
</dbReference>
<evidence type="ECO:0000259" key="3">
    <source>
        <dbReference type="SMART" id="SM00822"/>
    </source>
</evidence>
<evidence type="ECO:0000313" key="4">
    <source>
        <dbReference type="EMBL" id="MFC5749705.1"/>
    </source>
</evidence>
<comment type="caution">
    <text evidence="4">The sequence shown here is derived from an EMBL/GenBank/DDBJ whole genome shotgun (WGS) entry which is preliminary data.</text>
</comment>
<evidence type="ECO:0000313" key="5">
    <source>
        <dbReference type="Proteomes" id="UP001596074"/>
    </source>
</evidence>
<comment type="similarity">
    <text evidence="1">Belongs to the short-chain dehydrogenases/reductases (SDR) family.</text>
</comment>
<dbReference type="Pfam" id="PF00561">
    <property type="entry name" value="Abhydrolase_1"/>
    <property type="match status" value="1"/>
</dbReference>
<keyword evidence="5" id="KW-1185">Reference proteome</keyword>
<protein>
    <submittedName>
        <fullName evidence="4">SDR family oxidoreductase</fullName>
    </submittedName>
</protein>
<evidence type="ECO:0000256" key="1">
    <source>
        <dbReference type="ARBA" id="ARBA00006484"/>
    </source>
</evidence>
<dbReference type="PRINTS" id="PR00080">
    <property type="entry name" value="SDRFAMILY"/>
</dbReference>
<dbReference type="RefSeq" id="WP_378285442.1">
    <property type="nucleotide sequence ID" value="NZ_JBHSON010000044.1"/>
</dbReference>
<dbReference type="PROSITE" id="PS00061">
    <property type="entry name" value="ADH_SHORT"/>
    <property type="match status" value="1"/>
</dbReference>
<accession>A0ABW1A970</accession>
<proteinExistence type="inferred from homology"/>
<keyword evidence="2" id="KW-0560">Oxidoreductase</keyword>
<sequence>MGGEPGTGGTGVTRRRVRGDGVDLAVYEQGDPSRPTVLLLHGYPDTHAVWDEVAAELAGRFHVVRYDVRGAGASSRPFGRRHYAFEHLMADLRAVLEATARGPAPVHLVGHDWGSIQGWEAVCTMPDRFASFTSISGPCLDHVGHLTRRNLTRPTPRSVRQAAGQGLRSWYIYFFQTPLLPEALWRTGMTRAFARALEIGEGIAPRPGHPARTLPRDGAAGVGLYRANMPGRLRRPRDRRTDVPTQVIVPTRDLFVSPHLVRGLGERVPNLSLRTVAAGHWVPRSRPRAVAAWITEHITGVAGGPLTAAEERALRRARVRRGRRPFEGALVVVTGAGSGIGRATALAFAERGAEVVAADLDPATAQRTAELAALVGPAGHAYRIDVADGEAMEDFAKSVLHEHGVPEVVVNNAGIGMAGSFLDHSVEDWKRVLDVNLWGVIHGSRLFAAQMAERGQGGHIVNTASAAAYTPSRTLPAYATTKAAVLMLSECLRAELAGKGIGVSAICPGVVDTDITRTSAFVGLGEEEQAASRRRAARAYALRGFGPEGVAERIVAAVRDDRAVVPVTAEAWLGRAGARLSPGLMRLFARLDLG</sequence>
<reference evidence="5" key="1">
    <citation type="journal article" date="2019" name="Int. J. Syst. Evol. Microbiol.">
        <title>The Global Catalogue of Microorganisms (GCM) 10K type strain sequencing project: providing services to taxonomists for standard genome sequencing and annotation.</title>
        <authorList>
            <consortium name="The Broad Institute Genomics Platform"/>
            <consortium name="The Broad Institute Genome Sequencing Center for Infectious Disease"/>
            <person name="Wu L."/>
            <person name="Ma J."/>
        </authorList>
    </citation>
    <scope>NUCLEOTIDE SEQUENCE [LARGE SCALE GENOMIC DNA]</scope>
    <source>
        <strain evidence="5">KCTC 42087</strain>
    </source>
</reference>
<dbReference type="InterPro" id="IPR057326">
    <property type="entry name" value="KR_dom"/>
</dbReference>
<gene>
    <name evidence="4" type="ORF">ACFPZN_29120</name>
</gene>